<dbReference type="Gene3D" id="3.40.50.300">
    <property type="entry name" value="P-loop containing nucleotide triphosphate hydrolases"/>
    <property type="match status" value="2"/>
</dbReference>
<evidence type="ECO:0000313" key="14">
    <source>
        <dbReference type="EMBL" id="TFY76561.1"/>
    </source>
</evidence>
<dbReference type="OrthoDB" id="10253254at2759"/>
<dbReference type="GO" id="GO:0000390">
    <property type="term" value="P:spliceosomal complex disassembly"/>
    <property type="evidence" value="ECO:0007669"/>
    <property type="project" value="UniProtKB-ARBA"/>
</dbReference>
<evidence type="ECO:0000256" key="3">
    <source>
        <dbReference type="ARBA" id="ARBA00022741"/>
    </source>
</evidence>
<dbReference type="SUPFAM" id="SSF52540">
    <property type="entry name" value="P-loop containing nucleoside triphosphate hydrolases"/>
    <property type="match status" value="1"/>
</dbReference>
<dbReference type="InterPro" id="IPR048333">
    <property type="entry name" value="HA2_WH"/>
</dbReference>
<evidence type="ECO:0000256" key="8">
    <source>
        <dbReference type="ARBA" id="ARBA00024333"/>
    </source>
</evidence>
<dbReference type="EMBL" id="SFCI01001169">
    <property type="protein sequence ID" value="TFY76561.1"/>
    <property type="molecule type" value="Genomic_DNA"/>
</dbReference>
<dbReference type="InterPro" id="IPR011545">
    <property type="entry name" value="DEAD/DEAH_box_helicase_dom"/>
</dbReference>
<dbReference type="InterPro" id="IPR044756">
    <property type="entry name" value="DHX15_DEXHc"/>
</dbReference>
<dbReference type="GO" id="GO:0016787">
    <property type="term" value="F:hydrolase activity"/>
    <property type="evidence" value="ECO:0007669"/>
    <property type="project" value="UniProtKB-KW"/>
</dbReference>
<dbReference type="EC" id="3.6.4.13" evidence="1"/>
<dbReference type="Pfam" id="PF00271">
    <property type="entry name" value="Helicase_C"/>
    <property type="match status" value="1"/>
</dbReference>
<evidence type="ECO:0000256" key="6">
    <source>
        <dbReference type="ARBA" id="ARBA00022840"/>
    </source>
</evidence>
<evidence type="ECO:0000313" key="15">
    <source>
        <dbReference type="Proteomes" id="UP000298061"/>
    </source>
</evidence>
<dbReference type="InterPro" id="IPR027417">
    <property type="entry name" value="P-loop_NTPase"/>
</dbReference>
<dbReference type="AlphaFoldDB" id="A0A4Y9ZRZ0"/>
<dbReference type="STRING" id="135208.A0A4Y9ZRZ0"/>
<dbReference type="Pfam" id="PF04408">
    <property type="entry name" value="WHD_HA2"/>
    <property type="match status" value="1"/>
</dbReference>
<dbReference type="PROSITE" id="PS51194">
    <property type="entry name" value="HELICASE_CTER"/>
    <property type="match status" value="1"/>
</dbReference>
<dbReference type="InterPro" id="IPR014001">
    <property type="entry name" value="Helicase_ATP-bd"/>
</dbReference>
<evidence type="ECO:0000256" key="10">
    <source>
        <dbReference type="ARBA" id="ARBA00055599"/>
    </source>
</evidence>
<dbReference type="Pfam" id="PF21010">
    <property type="entry name" value="HA2_C"/>
    <property type="match status" value="1"/>
</dbReference>
<evidence type="ECO:0000256" key="2">
    <source>
        <dbReference type="ARBA" id="ARBA00022664"/>
    </source>
</evidence>
<dbReference type="PANTHER" id="PTHR18934:SF109">
    <property type="entry name" value="ATP-DEPENDENT RNA HELICASE DHX15 HOMOLOG"/>
    <property type="match status" value="1"/>
</dbReference>
<dbReference type="PROSITE" id="PS00690">
    <property type="entry name" value="DEAH_ATP_HELICASE"/>
    <property type="match status" value="1"/>
</dbReference>
<evidence type="ECO:0000256" key="11">
    <source>
        <dbReference type="SAM" id="MobiDB-lite"/>
    </source>
</evidence>
<dbReference type="GO" id="GO:0071014">
    <property type="term" value="C:post-mRNA release spliceosomal complex"/>
    <property type="evidence" value="ECO:0007669"/>
    <property type="project" value="UniProtKB-ARBA"/>
</dbReference>
<dbReference type="InterPro" id="IPR003593">
    <property type="entry name" value="AAA+_ATPase"/>
</dbReference>
<keyword evidence="6" id="KW-0067">ATP-binding</keyword>
<dbReference type="SMART" id="SM00490">
    <property type="entry name" value="HELICc"/>
    <property type="match status" value="1"/>
</dbReference>
<dbReference type="InterPro" id="IPR007502">
    <property type="entry name" value="Helicase-assoc_dom"/>
</dbReference>
<dbReference type="CDD" id="cd17973">
    <property type="entry name" value="DEXHc_DHX15"/>
    <property type="match status" value="1"/>
</dbReference>
<keyword evidence="5" id="KW-0347">Helicase</keyword>
<evidence type="ECO:0000256" key="9">
    <source>
        <dbReference type="ARBA" id="ARBA00047984"/>
    </source>
</evidence>
<keyword evidence="3" id="KW-0547">Nucleotide-binding</keyword>
<keyword evidence="2" id="KW-0507">mRNA processing</keyword>
<feature type="region of interest" description="Disordered" evidence="11">
    <location>
        <begin position="713"/>
        <end position="738"/>
    </location>
</feature>
<evidence type="ECO:0000259" key="13">
    <source>
        <dbReference type="PROSITE" id="PS51194"/>
    </source>
</evidence>
<dbReference type="Gene3D" id="1.20.120.1080">
    <property type="match status" value="1"/>
</dbReference>
<dbReference type="CDD" id="cd18791">
    <property type="entry name" value="SF2_C_RHA"/>
    <property type="match status" value="1"/>
</dbReference>
<comment type="function">
    <text evidence="10">Pre-mRNA processing factor involved in disassembly of spliceosomes after the release of mature mRNA.</text>
</comment>
<feature type="domain" description="Helicase C-terminal" evidence="13">
    <location>
        <begin position="263"/>
        <end position="450"/>
    </location>
</feature>
<dbReference type="InterPro" id="IPR011709">
    <property type="entry name" value="DEAD-box_helicase_OB_fold"/>
</dbReference>
<dbReference type="GO" id="GO:0005524">
    <property type="term" value="F:ATP binding"/>
    <property type="evidence" value="ECO:0007669"/>
    <property type="project" value="UniProtKB-KW"/>
</dbReference>
<keyword evidence="15" id="KW-1185">Reference proteome</keyword>
<dbReference type="InterPro" id="IPR002464">
    <property type="entry name" value="DNA/RNA_helicase_DEAH_CS"/>
</dbReference>
<dbReference type="InterPro" id="IPR001650">
    <property type="entry name" value="Helicase_C-like"/>
</dbReference>
<feature type="domain" description="Helicase ATP-binding" evidence="12">
    <location>
        <begin position="71"/>
        <end position="237"/>
    </location>
</feature>
<dbReference type="PROSITE" id="PS51192">
    <property type="entry name" value="HELICASE_ATP_BIND_1"/>
    <property type="match status" value="1"/>
</dbReference>
<dbReference type="Pfam" id="PF07717">
    <property type="entry name" value="OB_NTP_bind"/>
    <property type="match status" value="1"/>
</dbReference>
<dbReference type="PANTHER" id="PTHR18934">
    <property type="entry name" value="ATP-DEPENDENT RNA HELICASE"/>
    <property type="match status" value="1"/>
</dbReference>
<proteinExistence type="inferred from homology"/>
<evidence type="ECO:0000256" key="4">
    <source>
        <dbReference type="ARBA" id="ARBA00022801"/>
    </source>
</evidence>
<gene>
    <name evidence="14" type="ORF">EWM64_g7453</name>
</gene>
<keyword evidence="4" id="KW-0378">Hydrolase</keyword>
<comment type="catalytic activity">
    <reaction evidence="9">
        <text>ATP + H2O = ADP + phosphate + H(+)</text>
        <dbReference type="Rhea" id="RHEA:13065"/>
        <dbReference type="ChEBI" id="CHEBI:15377"/>
        <dbReference type="ChEBI" id="CHEBI:15378"/>
        <dbReference type="ChEBI" id="CHEBI:30616"/>
        <dbReference type="ChEBI" id="CHEBI:43474"/>
        <dbReference type="ChEBI" id="CHEBI:456216"/>
        <dbReference type="EC" id="3.6.4.13"/>
    </reaction>
</comment>
<dbReference type="Pfam" id="PF00270">
    <property type="entry name" value="DEAD"/>
    <property type="match status" value="1"/>
</dbReference>
<feature type="compositionally biased region" description="Basic residues" evidence="11">
    <location>
        <begin position="713"/>
        <end position="722"/>
    </location>
</feature>
<dbReference type="SMART" id="SM00487">
    <property type="entry name" value="DEXDc"/>
    <property type="match status" value="1"/>
</dbReference>
<evidence type="ECO:0000256" key="5">
    <source>
        <dbReference type="ARBA" id="ARBA00022806"/>
    </source>
</evidence>
<dbReference type="Proteomes" id="UP000298061">
    <property type="component" value="Unassembled WGS sequence"/>
</dbReference>
<organism evidence="14 15">
    <name type="scientific">Hericium alpestre</name>
    <dbReference type="NCBI Taxonomy" id="135208"/>
    <lineage>
        <taxon>Eukaryota</taxon>
        <taxon>Fungi</taxon>
        <taxon>Dikarya</taxon>
        <taxon>Basidiomycota</taxon>
        <taxon>Agaricomycotina</taxon>
        <taxon>Agaricomycetes</taxon>
        <taxon>Russulales</taxon>
        <taxon>Hericiaceae</taxon>
        <taxon>Hericium</taxon>
    </lineage>
</organism>
<evidence type="ECO:0000256" key="7">
    <source>
        <dbReference type="ARBA" id="ARBA00023187"/>
    </source>
</evidence>
<evidence type="ECO:0000256" key="1">
    <source>
        <dbReference type="ARBA" id="ARBA00012552"/>
    </source>
</evidence>
<accession>A0A4Y9ZRZ0</accession>
<dbReference type="FunFam" id="3.40.50.300:FF:000007">
    <property type="entry name" value="Pre-mRNA-splicing factor ATP-dependent RNA helicase"/>
    <property type="match status" value="1"/>
</dbReference>
<dbReference type="GO" id="GO:0003723">
    <property type="term" value="F:RNA binding"/>
    <property type="evidence" value="ECO:0007669"/>
    <property type="project" value="TreeGrafter"/>
</dbReference>
<comment type="caution">
    <text evidence="14">The sequence shown here is derived from an EMBL/GenBank/DDBJ whole genome shotgun (WGS) entry which is preliminary data.</text>
</comment>
<comment type="similarity">
    <text evidence="8">Belongs to the DEAD box helicase family. DEAH subfamily. DDX15/PRP43 sub-subfamily.</text>
</comment>
<dbReference type="FunFam" id="3.40.50.300:FF:001148">
    <property type="entry name" value="Pre-mRNA-splicing factor ATP-dependent RNA helicase DHX15/PRP43"/>
    <property type="match status" value="1"/>
</dbReference>
<sequence>MSSNGKRKQFDATENQPLYGFMPRMVKADQVQKAMEHDLNAFTKTPHTPQYRRILEARKKLPVFAQMTEFYDVFTKNQIIVMVGETGSGKTTQIPQFVAYSDLPHTRGKLVACTQPRRVAAMSVAKRVADEMDVPLGKQVGYSIRFEDMTEPGTTFLKYMTDGMLLREAMNDPDLNRYSTIILDEAHERTLATDILMGLLKSLAKRRQDLKIIIMSATLDALKFQKYFTVGDTPAPLFKVPGRTHPVEIFYTQDPEPDYVEAAIRTVLMIHRAEDEGDILLFLTGEEEIEDTCRKIKLEADDLMSQDPDSVGPLSCIPLYSSLPPQQQQRIFDPAPPRRTPGGPAGRKIVVSTNIAETSLTIDGIVYVVDPGFSKQKVYNPRIRVESLLVSPISKASAQQRAGRAGRTRPGKCFRLYTEKDFMKELEEQTHPEILRSNLANTVLELVKLGVKDLVRFDYVDAPAPETLMRALELLNYLAALDDDGNLTALGSMMSEFPLDPQLAKMLIVSPEFKCSQEILTIVAMLSIPNVWLRPNNQRKEADAAKQLLTVPDGDHLTMLNVYNQYKQNQYDKNWAWNNYLSARALAQADNVRAQLERIMERFDIDLVSMEYQDPTKHYANIRQALVCGFFMQVAHKEGEKGNYLTVKDNQVVALHPSCGLDTQPEWVIFNEFVLTTRHYIRTVTDVRPQWLLELAPQYFDLSTFPDGETKRALQRALKKPRAGPADDQRAKKKKRVV</sequence>
<dbReference type="SMART" id="SM00382">
    <property type="entry name" value="AAA"/>
    <property type="match status" value="1"/>
</dbReference>
<dbReference type="FunFam" id="1.20.120.1080:FF:000003">
    <property type="entry name" value="Pre-mRNA-splicing factor ATP-dependent RNA helicase PRP43"/>
    <property type="match status" value="1"/>
</dbReference>
<name>A0A4Y9ZRZ0_9AGAM</name>
<dbReference type="GO" id="GO:0003724">
    <property type="term" value="F:RNA helicase activity"/>
    <property type="evidence" value="ECO:0007669"/>
    <property type="project" value="UniProtKB-EC"/>
</dbReference>
<reference evidence="14 15" key="1">
    <citation type="submission" date="2019-02" db="EMBL/GenBank/DDBJ databases">
        <title>Genome sequencing of the rare red list fungi Hericium alpestre (H. flagellum).</title>
        <authorList>
            <person name="Buettner E."/>
            <person name="Kellner H."/>
        </authorList>
    </citation>
    <scope>NUCLEOTIDE SEQUENCE [LARGE SCALE GENOMIC DNA]</scope>
    <source>
        <strain evidence="14 15">DSM 108284</strain>
    </source>
</reference>
<evidence type="ECO:0000259" key="12">
    <source>
        <dbReference type="PROSITE" id="PS51192"/>
    </source>
</evidence>
<keyword evidence="7" id="KW-0508">mRNA splicing</keyword>
<dbReference type="SMART" id="SM00847">
    <property type="entry name" value="HA2"/>
    <property type="match status" value="1"/>
</dbReference>
<protein>
    <recommendedName>
        <fullName evidence="1">RNA helicase</fullName>
        <ecNumber evidence="1">3.6.4.13</ecNumber>
    </recommendedName>
</protein>